<dbReference type="OrthoDB" id="9807888at2"/>
<protein>
    <submittedName>
        <fullName evidence="5">Lysine-arginine-ornithine-binding periplasmic protein (TC 3.A.1.3.1)</fullName>
    </submittedName>
</protein>
<organism evidence="5 6">
    <name type="scientific">Luteococcus japonicus LSP_Lj1</name>
    <dbReference type="NCBI Taxonomy" id="1255658"/>
    <lineage>
        <taxon>Bacteria</taxon>
        <taxon>Bacillati</taxon>
        <taxon>Actinomycetota</taxon>
        <taxon>Actinomycetes</taxon>
        <taxon>Propionibacteriales</taxon>
        <taxon>Propionibacteriaceae</taxon>
        <taxon>Luteococcus</taxon>
    </lineage>
</organism>
<name>A0A1R4IGC8_9ACTN</name>
<sequence length="326" mass="34528">MSTPVPPTNDPQDREIDDVVNTHSRRRPGWVIPAAVLAALALLAALLFGLTGRSKTTDVDAAAPASTGPDAQAAAGTARTRDQIKADGTIKIGVFSDKAPFGSVDANGTYVGYDIVYAERIAKDLGVKLELVPVEAASRVEFLTSAKVDAILANFTVTPERAAKVDFAKPYMKVSLGAVSPTGAKITDIKQLQGKKTIVVKGTTAETYLTKEHPELELLSFEQYTEATNALLDGRGAAWVTDNTEALAFSLQNDGKFTTGITTLGPTDTIAAAVQKGNTSLRTWLDEELVTLGKENFFHTAFDKTLKPAYGDAAKADDLVVEGGKA</sequence>
<dbReference type="STRING" id="1255658.FM114_01670"/>
<dbReference type="Gene3D" id="3.40.190.10">
    <property type="entry name" value="Periplasmic binding protein-like II"/>
    <property type="match status" value="2"/>
</dbReference>
<gene>
    <name evidence="5" type="ORF">FM114_01670</name>
</gene>
<feature type="domain" description="Solute-binding protein family 3/N-terminal" evidence="4">
    <location>
        <begin position="89"/>
        <end position="309"/>
    </location>
</feature>
<dbReference type="PANTHER" id="PTHR35936:SF17">
    <property type="entry name" value="ARGININE-BINDING EXTRACELLULAR PROTEIN ARTP"/>
    <property type="match status" value="1"/>
</dbReference>
<dbReference type="InterPro" id="IPR001638">
    <property type="entry name" value="Solute-binding_3/MltF_N"/>
</dbReference>
<keyword evidence="3" id="KW-0812">Transmembrane</keyword>
<feature type="region of interest" description="Disordered" evidence="2">
    <location>
        <begin position="59"/>
        <end position="80"/>
    </location>
</feature>
<dbReference type="Proteomes" id="UP000188342">
    <property type="component" value="Unassembled WGS sequence"/>
</dbReference>
<feature type="transmembrane region" description="Helical" evidence="3">
    <location>
        <begin position="30"/>
        <end position="50"/>
    </location>
</feature>
<evidence type="ECO:0000256" key="1">
    <source>
        <dbReference type="ARBA" id="ARBA00022729"/>
    </source>
</evidence>
<evidence type="ECO:0000259" key="4">
    <source>
        <dbReference type="SMART" id="SM00062"/>
    </source>
</evidence>
<keyword evidence="3" id="KW-1133">Transmembrane helix</keyword>
<accession>A0A1R4IGC8</accession>
<dbReference type="Pfam" id="PF00497">
    <property type="entry name" value="SBP_bac_3"/>
    <property type="match status" value="1"/>
</dbReference>
<keyword evidence="6" id="KW-1185">Reference proteome</keyword>
<dbReference type="EMBL" id="FUKQ01000007">
    <property type="protein sequence ID" value="SJN18871.1"/>
    <property type="molecule type" value="Genomic_DNA"/>
</dbReference>
<keyword evidence="1" id="KW-0732">Signal</keyword>
<dbReference type="PANTHER" id="PTHR35936">
    <property type="entry name" value="MEMBRANE-BOUND LYTIC MUREIN TRANSGLYCOSYLASE F"/>
    <property type="match status" value="1"/>
</dbReference>
<reference evidence="5 6" key="1">
    <citation type="submission" date="2017-02" db="EMBL/GenBank/DDBJ databases">
        <authorList>
            <person name="Peterson S.W."/>
        </authorList>
    </citation>
    <scope>NUCLEOTIDE SEQUENCE [LARGE SCALE GENOMIC DNA]</scope>
    <source>
        <strain evidence="5 6">LSP_Lj1</strain>
    </source>
</reference>
<evidence type="ECO:0000313" key="6">
    <source>
        <dbReference type="Proteomes" id="UP000188342"/>
    </source>
</evidence>
<evidence type="ECO:0000256" key="2">
    <source>
        <dbReference type="SAM" id="MobiDB-lite"/>
    </source>
</evidence>
<dbReference type="SUPFAM" id="SSF53850">
    <property type="entry name" value="Periplasmic binding protein-like II"/>
    <property type="match status" value="1"/>
</dbReference>
<evidence type="ECO:0000256" key="3">
    <source>
        <dbReference type="SAM" id="Phobius"/>
    </source>
</evidence>
<dbReference type="RefSeq" id="WP_094763465.1">
    <property type="nucleotide sequence ID" value="NZ_FUKQ01000007.1"/>
</dbReference>
<evidence type="ECO:0000313" key="5">
    <source>
        <dbReference type="EMBL" id="SJN18871.1"/>
    </source>
</evidence>
<dbReference type="SMART" id="SM00062">
    <property type="entry name" value="PBPb"/>
    <property type="match status" value="1"/>
</dbReference>
<proteinExistence type="predicted"/>
<keyword evidence="3" id="KW-0472">Membrane</keyword>
<dbReference type="AlphaFoldDB" id="A0A1R4IGC8"/>